<organism evidence="1 2">
    <name type="scientific">Lasiosphaeria ovina</name>
    <dbReference type="NCBI Taxonomy" id="92902"/>
    <lineage>
        <taxon>Eukaryota</taxon>
        <taxon>Fungi</taxon>
        <taxon>Dikarya</taxon>
        <taxon>Ascomycota</taxon>
        <taxon>Pezizomycotina</taxon>
        <taxon>Sordariomycetes</taxon>
        <taxon>Sordariomycetidae</taxon>
        <taxon>Sordariales</taxon>
        <taxon>Lasiosphaeriaceae</taxon>
        <taxon>Lasiosphaeria</taxon>
    </lineage>
</organism>
<dbReference type="AlphaFoldDB" id="A0AAE0NE79"/>
<sequence>MIAVVTFRAKNTFIASLRWTENWSARILEDKLFLSATRTVNGTGQELRDAIDKGRYSICGHVDMAMVSALHPSTLSTGLFVPCRDAIESCNRCLTDYTTTAEQRFINIKDGKLNLTRACWLITVTSYHRLGSGRSPLDVKWHALATRGIRDLRTTPRDMIRYPQGTVREVWKEGEKA</sequence>
<reference evidence="1" key="1">
    <citation type="journal article" date="2023" name="Mol. Phylogenet. Evol.">
        <title>Genome-scale phylogeny and comparative genomics of the fungal order Sordariales.</title>
        <authorList>
            <person name="Hensen N."/>
            <person name="Bonometti L."/>
            <person name="Westerberg I."/>
            <person name="Brannstrom I.O."/>
            <person name="Guillou S."/>
            <person name="Cros-Aarteil S."/>
            <person name="Calhoun S."/>
            <person name="Haridas S."/>
            <person name="Kuo A."/>
            <person name="Mondo S."/>
            <person name="Pangilinan J."/>
            <person name="Riley R."/>
            <person name="LaButti K."/>
            <person name="Andreopoulos B."/>
            <person name="Lipzen A."/>
            <person name="Chen C."/>
            <person name="Yan M."/>
            <person name="Daum C."/>
            <person name="Ng V."/>
            <person name="Clum A."/>
            <person name="Steindorff A."/>
            <person name="Ohm R.A."/>
            <person name="Martin F."/>
            <person name="Silar P."/>
            <person name="Natvig D.O."/>
            <person name="Lalanne C."/>
            <person name="Gautier V."/>
            <person name="Ament-Velasquez S.L."/>
            <person name="Kruys A."/>
            <person name="Hutchinson M.I."/>
            <person name="Powell A.J."/>
            <person name="Barry K."/>
            <person name="Miller A.N."/>
            <person name="Grigoriev I.V."/>
            <person name="Debuchy R."/>
            <person name="Gladieux P."/>
            <person name="Hiltunen Thoren M."/>
            <person name="Johannesson H."/>
        </authorList>
    </citation>
    <scope>NUCLEOTIDE SEQUENCE</scope>
    <source>
        <strain evidence="1">CBS 958.72</strain>
    </source>
</reference>
<accession>A0AAE0NE79</accession>
<comment type="caution">
    <text evidence="1">The sequence shown here is derived from an EMBL/GenBank/DDBJ whole genome shotgun (WGS) entry which is preliminary data.</text>
</comment>
<name>A0AAE0NE79_9PEZI</name>
<evidence type="ECO:0000313" key="2">
    <source>
        <dbReference type="Proteomes" id="UP001287356"/>
    </source>
</evidence>
<gene>
    <name evidence="1" type="ORF">B0T24DRAFT_613323</name>
</gene>
<protein>
    <submittedName>
        <fullName evidence="1">Uncharacterized protein</fullName>
    </submittedName>
</protein>
<keyword evidence="2" id="KW-1185">Reference proteome</keyword>
<reference evidence="1" key="2">
    <citation type="submission" date="2023-06" db="EMBL/GenBank/DDBJ databases">
        <authorList>
            <consortium name="Lawrence Berkeley National Laboratory"/>
            <person name="Haridas S."/>
            <person name="Hensen N."/>
            <person name="Bonometti L."/>
            <person name="Westerberg I."/>
            <person name="Brannstrom I.O."/>
            <person name="Guillou S."/>
            <person name="Cros-Aarteil S."/>
            <person name="Calhoun S."/>
            <person name="Kuo A."/>
            <person name="Mondo S."/>
            <person name="Pangilinan J."/>
            <person name="Riley R."/>
            <person name="Labutti K."/>
            <person name="Andreopoulos B."/>
            <person name="Lipzen A."/>
            <person name="Chen C."/>
            <person name="Yanf M."/>
            <person name="Daum C."/>
            <person name="Ng V."/>
            <person name="Clum A."/>
            <person name="Steindorff A."/>
            <person name="Ohm R."/>
            <person name="Martin F."/>
            <person name="Silar P."/>
            <person name="Natvig D."/>
            <person name="Lalanne C."/>
            <person name="Gautier V."/>
            <person name="Ament-Velasquez S.L."/>
            <person name="Kruys A."/>
            <person name="Hutchinson M.I."/>
            <person name="Powell A.J."/>
            <person name="Barry K."/>
            <person name="Miller A.N."/>
            <person name="Grigoriev I.V."/>
            <person name="Debuchy R."/>
            <person name="Gladieux P."/>
            <person name="Thoren M.H."/>
            <person name="Johannesson H."/>
        </authorList>
    </citation>
    <scope>NUCLEOTIDE SEQUENCE</scope>
    <source>
        <strain evidence="1">CBS 958.72</strain>
    </source>
</reference>
<evidence type="ECO:0000313" key="1">
    <source>
        <dbReference type="EMBL" id="KAK3379880.1"/>
    </source>
</evidence>
<dbReference type="Proteomes" id="UP001287356">
    <property type="component" value="Unassembled WGS sequence"/>
</dbReference>
<proteinExistence type="predicted"/>
<dbReference type="EMBL" id="JAULSN010000002">
    <property type="protein sequence ID" value="KAK3379880.1"/>
    <property type="molecule type" value="Genomic_DNA"/>
</dbReference>